<comment type="caution">
    <text evidence="2">The sequence shown here is derived from an EMBL/GenBank/DDBJ whole genome shotgun (WGS) entry which is preliminary data.</text>
</comment>
<accession>A0ABT1ZGL3</accession>
<evidence type="ECO:0000256" key="1">
    <source>
        <dbReference type="HAMAP-Rule" id="MF_00775"/>
    </source>
</evidence>
<organism evidence="2 3">
    <name type="scientific">Protaetiibacter mangrovi</name>
    <dbReference type="NCBI Taxonomy" id="2970926"/>
    <lineage>
        <taxon>Bacteria</taxon>
        <taxon>Bacillati</taxon>
        <taxon>Actinomycetota</taxon>
        <taxon>Actinomycetes</taxon>
        <taxon>Micrococcales</taxon>
        <taxon>Microbacteriaceae</taxon>
        <taxon>Protaetiibacter</taxon>
    </lineage>
</organism>
<dbReference type="EMBL" id="JANTHX010000007">
    <property type="protein sequence ID" value="MCS0499838.1"/>
    <property type="molecule type" value="Genomic_DNA"/>
</dbReference>
<dbReference type="PANTHER" id="PTHR37315:SF1">
    <property type="entry name" value="UPF0311 PROTEIN BLR7842"/>
    <property type="match status" value="1"/>
</dbReference>
<evidence type="ECO:0000313" key="3">
    <source>
        <dbReference type="Proteomes" id="UP001205337"/>
    </source>
</evidence>
<protein>
    <recommendedName>
        <fullName evidence="1">UPF0311 protein NUH29_09785</fullName>
    </recommendedName>
</protein>
<dbReference type="Pfam" id="PF11578">
    <property type="entry name" value="DUF3237"/>
    <property type="match status" value="1"/>
</dbReference>
<proteinExistence type="inferred from homology"/>
<comment type="similarity">
    <text evidence="1">Belongs to the UPF0311 family.</text>
</comment>
<dbReference type="RefSeq" id="WP_258798917.1">
    <property type="nucleotide sequence ID" value="NZ_JANTHX010000007.1"/>
</dbReference>
<gene>
    <name evidence="2" type="ORF">NUH29_09785</name>
</gene>
<name>A0ABT1ZGL3_9MICO</name>
<dbReference type="Gene3D" id="2.40.160.20">
    <property type="match status" value="1"/>
</dbReference>
<evidence type="ECO:0000313" key="2">
    <source>
        <dbReference type="EMBL" id="MCS0499838.1"/>
    </source>
</evidence>
<dbReference type="Proteomes" id="UP001205337">
    <property type="component" value="Unassembled WGS sequence"/>
</dbReference>
<sequence>MSGLPVPQLTPAFEVVAELGPLEDHGLTRVGHRRVVPITGGEVRGELTGRILPGGADWQVLRADGAVDVDARYTVRTDAGAFVLVHSRGLRSGSPEVLETLLRGDPVDASAYYFRTVLTLETSAPELAPLEHAVFVASAARDADRVRYVAYRVS</sequence>
<dbReference type="HAMAP" id="MF_00775">
    <property type="entry name" value="UPF0311"/>
    <property type="match status" value="1"/>
</dbReference>
<reference evidence="2 3" key="1">
    <citation type="submission" date="2022-08" db="EMBL/GenBank/DDBJ databases">
        <authorList>
            <person name="Li F."/>
        </authorList>
    </citation>
    <scope>NUCLEOTIDE SEQUENCE [LARGE SCALE GENOMIC DNA]</scope>
    <source>
        <strain evidence="2 3">10F1B-8-1</strain>
    </source>
</reference>
<keyword evidence="3" id="KW-1185">Reference proteome</keyword>
<dbReference type="PANTHER" id="PTHR37315">
    <property type="entry name" value="UPF0311 PROTEIN BLR7842"/>
    <property type="match status" value="1"/>
</dbReference>
<dbReference type="InterPro" id="IPR020915">
    <property type="entry name" value="UPF0311"/>
</dbReference>